<keyword evidence="1" id="KW-0238">DNA-binding</keyword>
<dbReference type="Pfam" id="PF13102">
    <property type="entry name" value="Phage_int_SAM_5"/>
    <property type="match status" value="1"/>
</dbReference>
<evidence type="ECO:0000259" key="2">
    <source>
        <dbReference type="Pfam" id="PF13102"/>
    </source>
</evidence>
<dbReference type="GO" id="GO:0003677">
    <property type="term" value="F:DNA binding"/>
    <property type="evidence" value="ECO:0007669"/>
    <property type="project" value="UniProtKB-KW"/>
</dbReference>
<sequence>MIFFLIRFHEARRKLIDDNKEVSAVAIKNLLFGVDENKYLIKIFEDHNGSIKALVPTEYSAGTLDLFERTLLHTQLFIKWQYGTDDISIQKLDYEFIERFSFWFKTVRKCQHNSTIKYLTYFKRSYYFV</sequence>
<dbReference type="InterPro" id="IPR010998">
    <property type="entry name" value="Integrase_recombinase_N"/>
</dbReference>
<evidence type="ECO:0000313" key="4">
    <source>
        <dbReference type="Proteomes" id="UP000282759"/>
    </source>
</evidence>
<dbReference type="AlphaFoldDB" id="A0A3S2Y0G7"/>
<proteinExistence type="predicted"/>
<organism evidence="3 4">
    <name type="scientific">Mucilaginibacter limnophilus</name>
    <dbReference type="NCBI Taxonomy" id="1932778"/>
    <lineage>
        <taxon>Bacteria</taxon>
        <taxon>Pseudomonadati</taxon>
        <taxon>Bacteroidota</taxon>
        <taxon>Sphingobacteriia</taxon>
        <taxon>Sphingobacteriales</taxon>
        <taxon>Sphingobacteriaceae</taxon>
        <taxon>Mucilaginibacter</taxon>
    </lineage>
</organism>
<dbReference type="EMBL" id="SACK01000017">
    <property type="protein sequence ID" value="RVT96457.1"/>
    <property type="molecule type" value="Genomic_DNA"/>
</dbReference>
<reference evidence="3 4" key="1">
    <citation type="submission" date="2019-01" db="EMBL/GenBank/DDBJ databases">
        <authorList>
            <person name="Chen W.-M."/>
        </authorList>
    </citation>
    <scope>NUCLEOTIDE SEQUENCE [LARGE SCALE GENOMIC DNA]</scope>
    <source>
        <strain evidence="3 4">YBJ-36</strain>
    </source>
</reference>
<evidence type="ECO:0000256" key="1">
    <source>
        <dbReference type="ARBA" id="ARBA00023125"/>
    </source>
</evidence>
<accession>A0A3S2Y0G7</accession>
<dbReference type="RefSeq" id="WP_127708577.1">
    <property type="nucleotide sequence ID" value="NZ_SACK01000017.1"/>
</dbReference>
<dbReference type="Proteomes" id="UP000282759">
    <property type="component" value="Unassembled WGS sequence"/>
</dbReference>
<comment type="caution">
    <text evidence="3">The sequence shown here is derived from an EMBL/GenBank/DDBJ whole genome shotgun (WGS) entry which is preliminary data.</text>
</comment>
<feature type="domain" description="Phage integrase SAM-like" evidence="2">
    <location>
        <begin position="40"/>
        <end position="124"/>
    </location>
</feature>
<protein>
    <recommendedName>
        <fullName evidence="2">Phage integrase SAM-like domain-containing protein</fullName>
    </recommendedName>
</protein>
<name>A0A3S2Y0G7_9SPHI</name>
<evidence type="ECO:0000313" key="3">
    <source>
        <dbReference type="EMBL" id="RVT96457.1"/>
    </source>
</evidence>
<gene>
    <name evidence="3" type="ORF">EOD41_20250</name>
</gene>
<dbReference type="OrthoDB" id="892893at2"/>
<dbReference type="InterPro" id="IPR025269">
    <property type="entry name" value="SAM-like_dom"/>
</dbReference>
<dbReference type="Gene3D" id="1.10.150.130">
    <property type="match status" value="1"/>
</dbReference>
<keyword evidence="4" id="KW-1185">Reference proteome</keyword>